<gene>
    <name evidence="2" type="ORF">JIN85_17785</name>
</gene>
<feature type="coiled-coil region" evidence="1">
    <location>
        <begin position="30"/>
        <end position="64"/>
    </location>
</feature>
<accession>A0A934S726</accession>
<dbReference type="InterPro" id="IPR009057">
    <property type="entry name" value="Homeodomain-like_sf"/>
</dbReference>
<protein>
    <recommendedName>
        <fullName evidence="4">Transposase</fullName>
    </recommendedName>
</protein>
<evidence type="ECO:0000256" key="1">
    <source>
        <dbReference type="SAM" id="Coils"/>
    </source>
</evidence>
<dbReference type="Proteomes" id="UP000603141">
    <property type="component" value="Unassembled WGS sequence"/>
</dbReference>
<dbReference type="SUPFAM" id="SSF46689">
    <property type="entry name" value="Homeodomain-like"/>
    <property type="match status" value="1"/>
</dbReference>
<dbReference type="RefSeq" id="WP_200273303.1">
    <property type="nucleotide sequence ID" value="NZ_JAENIJ010000041.1"/>
</dbReference>
<dbReference type="AlphaFoldDB" id="A0A934S726"/>
<reference evidence="2" key="1">
    <citation type="submission" date="2021-01" db="EMBL/GenBank/DDBJ databases">
        <title>Modified the classification status of verrucomicrobia.</title>
        <authorList>
            <person name="Feng X."/>
        </authorList>
    </citation>
    <scope>NUCLEOTIDE SEQUENCE</scope>
    <source>
        <strain evidence="2">KCTC 22041</strain>
    </source>
</reference>
<keyword evidence="1" id="KW-0175">Coiled coil</keyword>
<evidence type="ECO:0008006" key="4">
    <source>
        <dbReference type="Google" id="ProtNLM"/>
    </source>
</evidence>
<name>A0A934S726_9BACT</name>
<proteinExistence type="predicted"/>
<sequence>MMQIARELGCSTNAHSEWKSKYDDPLASGIDRYHAIIEQLRAKNKRLAKELSSMTKEHEILKKSSPFWANEDAGKITRDPVIETRSQISHRHALKNFRSLGKWLFSIT</sequence>
<comment type="caution">
    <text evidence="2">The sequence shown here is derived from an EMBL/GenBank/DDBJ whole genome shotgun (WGS) entry which is preliminary data.</text>
</comment>
<keyword evidence="3" id="KW-1185">Reference proteome</keyword>
<dbReference type="EMBL" id="JAENIJ010000041">
    <property type="protein sequence ID" value="MBK1884275.1"/>
    <property type="molecule type" value="Genomic_DNA"/>
</dbReference>
<evidence type="ECO:0000313" key="2">
    <source>
        <dbReference type="EMBL" id="MBK1884275.1"/>
    </source>
</evidence>
<evidence type="ECO:0000313" key="3">
    <source>
        <dbReference type="Proteomes" id="UP000603141"/>
    </source>
</evidence>
<organism evidence="2 3">
    <name type="scientific">Luteolibacter pohnpeiensis</name>
    <dbReference type="NCBI Taxonomy" id="454153"/>
    <lineage>
        <taxon>Bacteria</taxon>
        <taxon>Pseudomonadati</taxon>
        <taxon>Verrucomicrobiota</taxon>
        <taxon>Verrucomicrobiia</taxon>
        <taxon>Verrucomicrobiales</taxon>
        <taxon>Verrucomicrobiaceae</taxon>
        <taxon>Luteolibacter</taxon>
    </lineage>
</organism>